<feature type="region of interest" description="Disordered" evidence="1">
    <location>
        <begin position="77"/>
        <end position="104"/>
    </location>
</feature>
<evidence type="ECO:0000313" key="2">
    <source>
        <dbReference type="EMBL" id="KAL0470637.1"/>
    </source>
</evidence>
<protein>
    <submittedName>
        <fullName evidence="2">Uncharacterized protein</fullName>
    </submittedName>
</protein>
<name>A0ABR3DE41_NEUIN</name>
<sequence length="104" mass="12266">MIAVTMQEYSCGAPNSVARKTPAQSFIGYYWRHSTTPRWRFDAVTLENLPDVMDEDREEKEMIRFVSLGGCGWEKQGKETHMRRASDSSYIDRRRSRDVNDHRY</sequence>
<gene>
    <name evidence="2" type="ORF">QR685DRAFT_524162</name>
</gene>
<reference evidence="2 3" key="1">
    <citation type="submission" date="2023-09" db="EMBL/GenBank/DDBJ databases">
        <title>Multi-omics analysis of a traditional fermented food reveals byproduct-associated fungal strains for waste-to-food upcycling.</title>
        <authorList>
            <consortium name="Lawrence Berkeley National Laboratory"/>
            <person name="Rekdal V.M."/>
            <person name="Villalobos-Escobedo J.M."/>
            <person name="Rodriguez-Valeron N."/>
            <person name="Garcia M.O."/>
            <person name="Vasquez D.P."/>
            <person name="Damayanti I."/>
            <person name="Sorensen P.M."/>
            <person name="Baidoo E.E."/>
            <person name="De Carvalho A.C."/>
            <person name="Riley R."/>
            <person name="Lipzen A."/>
            <person name="He G."/>
            <person name="Yan M."/>
            <person name="Haridas S."/>
            <person name="Daum C."/>
            <person name="Yoshinaga Y."/>
            <person name="Ng V."/>
            <person name="Grigoriev I.V."/>
            <person name="Munk R."/>
            <person name="Nuraida L."/>
            <person name="Wijaya C.H."/>
            <person name="Morales P.-C."/>
            <person name="Keasling J.D."/>
        </authorList>
    </citation>
    <scope>NUCLEOTIDE SEQUENCE [LARGE SCALE GENOMIC DNA]</scope>
    <source>
        <strain evidence="2 3">FGSC 2613</strain>
    </source>
</reference>
<dbReference type="Proteomes" id="UP001451303">
    <property type="component" value="Unassembled WGS sequence"/>
</dbReference>
<evidence type="ECO:0000256" key="1">
    <source>
        <dbReference type="SAM" id="MobiDB-lite"/>
    </source>
</evidence>
<proteinExistence type="predicted"/>
<organism evidence="2 3">
    <name type="scientific">Neurospora intermedia</name>
    <dbReference type="NCBI Taxonomy" id="5142"/>
    <lineage>
        <taxon>Eukaryota</taxon>
        <taxon>Fungi</taxon>
        <taxon>Dikarya</taxon>
        <taxon>Ascomycota</taxon>
        <taxon>Pezizomycotina</taxon>
        <taxon>Sordariomycetes</taxon>
        <taxon>Sordariomycetidae</taxon>
        <taxon>Sordariales</taxon>
        <taxon>Sordariaceae</taxon>
        <taxon>Neurospora</taxon>
    </lineage>
</organism>
<feature type="non-terminal residue" evidence="2">
    <location>
        <position position="104"/>
    </location>
</feature>
<accession>A0ABR3DE41</accession>
<evidence type="ECO:0000313" key="3">
    <source>
        <dbReference type="Proteomes" id="UP001451303"/>
    </source>
</evidence>
<keyword evidence="3" id="KW-1185">Reference proteome</keyword>
<dbReference type="EMBL" id="JAVLET010000004">
    <property type="protein sequence ID" value="KAL0470637.1"/>
    <property type="molecule type" value="Genomic_DNA"/>
</dbReference>
<comment type="caution">
    <text evidence="2">The sequence shown here is derived from an EMBL/GenBank/DDBJ whole genome shotgun (WGS) entry which is preliminary data.</text>
</comment>